<dbReference type="InterPro" id="IPR051681">
    <property type="entry name" value="Ser/Thr_Kinases-Pseudokinases"/>
</dbReference>
<dbReference type="OrthoDB" id="549390at2759"/>
<dbReference type="Pfam" id="PF07714">
    <property type="entry name" value="PK_Tyr_Ser-Thr"/>
    <property type="match status" value="2"/>
</dbReference>
<dbReference type="SUPFAM" id="SSF56112">
    <property type="entry name" value="Protein kinase-like (PK-like)"/>
    <property type="match status" value="1"/>
</dbReference>
<feature type="compositionally biased region" description="Polar residues" evidence="1">
    <location>
        <begin position="989"/>
        <end position="1000"/>
    </location>
</feature>
<reference evidence="3" key="1">
    <citation type="journal article" date="2020" name="bioRxiv">
        <title>Comparative genomics of Chlamydomonas.</title>
        <authorList>
            <person name="Craig R.J."/>
            <person name="Hasan A.R."/>
            <person name="Ness R.W."/>
            <person name="Keightley P.D."/>
        </authorList>
    </citation>
    <scope>NUCLEOTIDE SEQUENCE</scope>
    <source>
        <strain evidence="3">CCAP 11/173</strain>
    </source>
</reference>
<evidence type="ECO:0000259" key="2">
    <source>
        <dbReference type="PROSITE" id="PS50011"/>
    </source>
</evidence>
<keyword evidence="4" id="KW-1185">Reference proteome</keyword>
<proteinExistence type="predicted"/>
<feature type="region of interest" description="Disordered" evidence="1">
    <location>
        <begin position="849"/>
        <end position="913"/>
    </location>
</feature>
<feature type="compositionally biased region" description="Low complexity" evidence="1">
    <location>
        <begin position="1626"/>
        <end position="1638"/>
    </location>
</feature>
<dbReference type="InterPro" id="IPR001245">
    <property type="entry name" value="Ser-Thr/Tyr_kinase_cat_dom"/>
</dbReference>
<dbReference type="GO" id="GO:0005524">
    <property type="term" value="F:ATP binding"/>
    <property type="evidence" value="ECO:0007669"/>
    <property type="project" value="InterPro"/>
</dbReference>
<name>A0A836B601_9CHLO</name>
<dbReference type="Proteomes" id="UP000613740">
    <property type="component" value="Unassembled WGS sequence"/>
</dbReference>
<feature type="region of interest" description="Disordered" evidence="1">
    <location>
        <begin position="1601"/>
        <end position="1689"/>
    </location>
</feature>
<dbReference type="GO" id="GO:0004674">
    <property type="term" value="F:protein serine/threonine kinase activity"/>
    <property type="evidence" value="ECO:0007669"/>
    <property type="project" value="TreeGrafter"/>
</dbReference>
<feature type="region of interest" description="Disordered" evidence="1">
    <location>
        <begin position="989"/>
        <end position="1024"/>
    </location>
</feature>
<feature type="region of interest" description="Disordered" evidence="1">
    <location>
        <begin position="723"/>
        <end position="745"/>
    </location>
</feature>
<feature type="region of interest" description="Disordered" evidence="1">
    <location>
        <begin position="780"/>
        <end position="831"/>
    </location>
</feature>
<evidence type="ECO:0000256" key="1">
    <source>
        <dbReference type="SAM" id="MobiDB-lite"/>
    </source>
</evidence>
<gene>
    <name evidence="3" type="ORF">HYH02_006325</name>
</gene>
<feature type="domain" description="Protein kinase" evidence="2">
    <location>
        <begin position="1190"/>
        <end position="1560"/>
    </location>
</feature>
<dbReference type="Gene3D" id="3.30.200.20">
    <property type="entry name" value="Phosphorylase Kinase, domain 1"/>
    <property type="match status" value="1"/>
</dbReference>
<comment type="caution">
    <text evidence="3">The sequence shown here is derived from an EMBL/GenBank/DDBJ whole genome shotgun (WGS) entry which is preliminary data.</text>
</comment>
<protein>
    <recommendedName>
        <fullName evidence="2">Protein kinase domain-containing protein</fullName>
    </recommendedName>
</protein>
<dbReference type="Gene3D" id="1.10.510.10">
    <property type="entry name" value="Transferase(Phosphotransferase) domain 1"/>
    <property type="match status" value="1"/>
</dbReference>
<dbReference type="SMART" id="SM00220">
    <property type="entry name" value="S_TKc"/>
    <property type="match status" value="1"/>
</dbReference>
<feature type="compositionally biased region" description="Polar residues" evidence="1">
    <location>
        <begin position="1639"/>
        <end position="1654"/>
    </location>
</feature>
<feature type="compositionally biased region" description="Low complexity" evidence="1">
    <location>
        <begin position="1566"/>
        <end position="1583"/>
    </location>
</feature>
<organism evidence="3 4">
    <name type="scientific">Chlamydomonas schloesseri</name>
    <dbReference type="NCBI Taxonomy" id="2026947"/>
    <lineage>
        <taxon>Eukaryota</taxon>
        <taxon>Viridiplantae</taxon>
        <taxon>Chlorophyta</taxon>
        <taxon>core chlorophytes</taxon>
        <taxon>Chlorophyceae</taxon>
        <taxon>CS clade</taxon>
        <taxon>Chlamydomonadales</taxon>
        <taxon>Chlamydomonadaceae</taxon>
        <taxon>Chlamydomonas</taxon>
    </lineage>
</organism>
<evidence type="ECO:0000313" key="4">
    <source>
        <dbReference type="Proteomes" id="UP000613740"/>
    </source>
</evidence>
<dbReference type="PROSITE" id="PS50011">
    <property type="entry name" value="PROTEIN_KINASE_DOM"/>
    <property type="match status" value="1"/>
</dbReference>
<feature type="compositionally biased region" description="Polar residues" evidence="1">
    <location>
        <begin position="791"/>
        <end position="816"/>
    </location>
</feature>
<dbReference type="InterPro" id="IPR011009">
    <property type="entry name" value="Kinase-like_dom_sf"/>
</dbReference>
<feature type="compositionally biased region" description="Polar residues" evidence="1">
    <location>
        <begin position="1667"/>
        <end position="1686"/>
    </location>
</feature>
<sequence>MVLRAGSTAPTPRSPAGLTGGGQIPWVHDHLEGHLLPAGLDISTLQQLIDTAASIPLAFGNTTATDTNTSGNGLAFMLPTAAATAGTNSLASPSACGTTGMMGTGTCGGTGTGTVGLAMAALVASAAAATGAAGLSTGAASTAQSTLEGSNPHHLHHPHGAGGGAGTGGQQRALSLIAVFGPFAARGAPAGSTSRGGLFSCGTSRTVTDNTAAAQAAAILSGTSTSSVSAPYGLAGAPAGSSYLLRAFGAVGGGLGATATTSGGACEDAASAAAAAAAAMAVVTSGGAVDSGASVVAPEASVLAREHAQLLLRLCEPEELTSDLTGLSVIGQGSQSVAFQALWRGARVVVKFSACASLDTSSSYSVVRQALVSKALSHPNVIQHYSVRCCQLVGSSHFMNPISLRSVSGLPPTAASETERAGKAPAHIAGAPGSSVVGLRQAPPPPEPVTARQLSAGSDATPVVTEAAAVAAEGAEVPALDSATPGTAGVGPAGTEGAAEGAGAVSDTADAALRTPRSSQRLFAAAGPVAALIAAGYTAGDATGDAAPMVITEQVDPTCAAAPVPDSSSTIATTITLAPFLSPLAMSSAAVQHCGGSTGLIGGSAASAEGGAIAGAATLAAGAAARFSSLFGSSAAAHQHVQQHTHPAGDSGAGPAPGSILSTAGCCTRRLQAPVSPLPPVNFSAPTPTADADSVELHRLHSVHSCSSSTAVLEDSLMNTAYQQHQQHQQLQQAAPAGGAASGAPRLLPSKAALQPQSPFVGAADVTSPLDVTLVPSVRTRPAAPVRSERSSASVQGPESVSSDATTSHATPTMLNRQGVPGREDSSRTFATPFLSGASMGLGLGSSSAAVTQSGELGGSPALSSPQQPTLALRNRAAGLFSGPAPSRHVAGGSSSASRARSQQQPYASQPPPLEVISERDQLLAELATFPLAAGSTAFGGGGDGSSKSKRRSLRSPPVAVAAVATPAAAGIASHPSVGSAVADVSTMEGASSASLRTKAQQQPPPSRSEQELRDRPGSTVTSEQCVLTRTATADIDAALAAELPGAAAPDGLRRAAGASNGSCAGSMVSGPAGMHYPNAAGQAVPRGHQAAELVPALPGVTTGGAGMSGNEHATNSAAVSTGEAVTSTCVDAVPWPAQSQPTSVAGLISEALATPPSPVTASSPDRNAAPAAATVAAVAALPPPRSACVAASATSAKGWPKPMVASPEARAAPTAPVAAPKAAANAPDGVSPAASLSFNSYEGFGNPYGGSGAHALSLSHVAALLSARQGEYLTAVLMEHADKSTLQAAVQRGLFKENRVWSSRVALRALLRTALEVCFALQHLHSRSVVHGALRPANVLLKSSNLDRRGFTAKVANFSLARVCCGRSVEDHVMEPLGLASVATAEAAAAAVAAGGRMRQLHCREGKALGGGGEGGGAASTETSLEDSRVMMGAAGAGEGAGGDETSTPKKMSRATANALPFWAPEQLCGVVGKASDVYAFGVLVYVMCVGNLPYAGVPVEQVVMGVANGTLRPTWPDSPPTIEQALAPQVRQLCAQCWQQDPRARPPFSALCAALQAIENSVRQQLRTGPTQQPQPQQQAPSFETTSAFSGPALAMAASACADGGSRPPPANAAASNTQTHQQSVSGNVVSAASVSKTGTATSVSKRTSGRASTAGPGTSPLGRSGNTTTGSMGISGTAAPQPNASVTTSSSAATVAEAVAGGLCVVRKGNGGGAVRRRSGPEAASSVAVGTLGEMRRS</sequence>
<feature type="region of interest" description="Disordered" evidence="1">
    <location>
        <begin position="143"/>
        <end position="169"/>
    </location>
</feature>
<feature type="region of interest" description="Disordered" evidence="1">
    <location>
        <begin position="480"/>
        <end position="503"/>
    </location>
</feature>
<evidence type="ECO:0000313" key="3">
    <source>
        <dbReference type="EMBL" id="KAG2448433.1"/>
    </source>
</evidence>
<feature type="region of interest" description="Disordered" evidence="1">
    <location>
        <begin position="1713"/>
        <end position="1741"/>
    </location>
</feature>
<feature type="region of interest" description="Disordered" evidence="1">
    <location>
        <begin position="1566"/>
        <end position="1587"/>
    </location>
</feature>
<feature type="compositionally biased region" description="Gly residues" evidence="1">
    <location>
        <begin position="160"/>
        <end position="169"/>
    </location>
</feature>
<dbReference type="PANTHER" id="PTHR44329">
    <property type="entry name" value="SERINE/THREONINE-PROTEIN KINASE TNNI3K-RELATED"/>
    <property type="match status" value="1"/>
</dbReference>
<dbReference type="EMBL" id="JAEHOD010000017">
    <property type="protein sequence ID" value="KAG2448433.1"/>
    <property type="molecule type" value="Genomic_DNA"/>
</dbReference>
<dbReference type="PANTHER" id="PTHR44329:SF214">
    <property type="entry name" value="PROTEIN KINASE DOMAIN-CONTAINING PROTEIN"/>
    <property type="match status" value="1"/>
</dbReference>
<feature type="region of interest" description="Disordered" evidence="1">
    <location>
        <begin position="935"/>
        <end position="954"/>
    </location>
</feature>
<dbReference type="InterPro" id="IPR000719">
    <property type="entry name" value="Prot_kinase_dom"/>
</dbReference>
<accession>A0A836B601</accession>
<feature type="region of interest" description="Disordered" evidence="1">
    <location>
        <begin position="1"/>
        <end position="21"/>
    </location>
</feature>
<feature type="compositionally biased region" description="Low complexity" evidence="1">
    <location>
        <begin position="891"/>
        <end position="908"/>
    </location>
</feature>